<keyword evidence="1" id="KW-0812">Transmembrane</keyword>
<reference evidence="2 3" key="1">
    <citation type="submission" date="2024-06" db="EMBL/GenBank/DDBJ databases">
        <title>Genomic Encyclopedia of Type Strains, Phase IV (KMG-IV): sequencing the most valuable type-strain genomes for metagenomic binning, comparative biology and taxonomic classification.</title>
        <authorList>
            <person name="Goeker M."/>
        </authorList>
    </citation>
    <scope>NUCLEOTIDE SEQUENCE [LARGE SCALE GENOMIC DNA]</scope>
    <source>
        <strain evidence="2 3">DSM 23520</strain>
    </source>
</reference>
<dbReference type="EMBL" id="JBEPMX010000006">
    <property type="protein sequence ID" value="MET3683427.1"/>
    <property type="molecule type" value="Genomic_DNA"/>
</dbReference>
<keyword evidence="1" id="KW-1133">Transmembrane helix</keyword>
<sequence>MRIRIKFLLIASIGSSLMILMLKFFHWTINELLSSFQFFVFSTFAYSAFLIVAAIGLVVLFAHKDWKHLAIQGVAVILFFLIPFDQVVLEADYHSTEEQRTAVVDMVLNDELASTNSGYVASIIELPDQYKHLSVNGEVYIEREEDHTSLLFLSDGGFLDSFAGIVYSSTNEEPQTGDFNGHYRAVNKLEDNWFSVSAG</sequence>
<accession>A0ABV2KV32</accession>
<feature type="transmembrane region" description="Helical" evidence="1">
    <location>
        <begin position="38"/>
        <end position="62"/>
    </location>
</feature>
<evidence type="ECO:0000256" key="1">
    <source>
        <dbReference type="SAM" id="Phobius"/>
    </source>
</evidence>
<proteinExistence type="predicted"/>
<comment type="caution">
    <text evidence="2">The sequence shown here is derived from an EMBL/GenBank/DDBJ whole genome shotgun (WGS) entry which is preliminary data.</text>
</comment>
<protein>
    <submittedName>
        <fullName evidence="2">Uncharacterized protein</fullName>
    </submittedName>
</protein>
<dbReference type="RefSeq" id="WP_354220005.1">
    <property type="nucleotide sequence ID" value="NZ_JBEPMX010000006.1"/>
</dbReference>
<evidence type="ECO:0000313" key="3">
    <source>
        <dbReference type="Proteomes" id="UP001549167"/>
    </source>
</evidence>
<dbReference type="Proteomes" id="UP001549167">
    <property type="component" value="Unassembled WGS sequence"/>
</dbReference>
<keyword evidence="3" id="KW-1185">Reference proteome</keyword>
<organism evidence="2 3">
    <name type="scientific">Alkalibacillus flavidus</name>
    <dbReference type="NCBI Taxonomy" id="546021"/>
    <lineage>
        <taxon>Bacteria</taxon>
        <taxon>Bacillati</taxon>
        <taxon>Bacillota</taxon>
        <taxon>Bacilli</taxon>
        <taxon>Bacillales</taxon>
        <taxon>Bacillaceae</taxon>
        <taxon>Alkalibacillus</taxon>
    </lineage>
</organism>
<name>A0ABV2KV32_9BACI</name>
<gene>
    <name evidence="2" type="ORF">ABID56_001522</name>
</gene>
<evidence type="ECO:0000313" key="2">
    <source>
        <dbReference type="EMBL" id="MET3683427.1"/>
    </source>
</evidence>
<feature type="transmembrane region" description="Helical" evidence="1">
    <location>
        <begin position="7"/>
        <end position="26"/>
    </location>
</feature>
<keyword evidence="1" id="KW-0472">Membrane</keyword>